<dbReference type="AlphaFoldDB" id="A0AAN5HXH2"/>
<evidence type="ECO:0000313" key="1">
    <source>
        <dbReference type="EMBL" id="GMR44832.1"/>
    </source>
</evidence>
<reference evidence="2" key="1">
    <citation type="submission" date="2022-10" db="EMBL/GenBank/DDBJ databases">
        <title>Genome assembly of Pristionchus species.</title>
        <authorList>
            <person name="Yoshida K."/>
            <person name="Sommer R.J."/>
        </authorList>
    </citation>
    <scope>NUCLEOTIDE SEQUENCE [LARGE SCALE GENOMIC DNA]</scope>
    <source>
        <strain evidence="2">RS5460</strain>
    </source>
</reference>
<feature type="non-terminal residue" evidence="1">
    <location>
        <position position="173"/>
    </location>
</feature>
<comment type="caution">
    <text evidence="1">The sequence shown here is derived from an EMBL/GenBank/DDBJ whole genome shotgun (WGS) entry which is preliminary data.</text>
</comment>
<evidence type="ECO:0000313" key="2">
    <source>
        <dbReference type="Proteomes" id="UP001328107"/>
    </source>
</evidence>
<organism evidence="1 2">
    <name type="scientific">Pristionchus mayeri</name>
    <dbReference type="NCBI Taxonomy" id="1317129"/>
    <lineage>
        <taxon>Eukaryota</taxon>
        <taxon>Metazoa</taxon>
        <taxon>Ecdysozoa</taxon>
        <taxon>Nematoda</taxon>
        <taxon>Chromadorea</taxon>
        <taxon>Rhabditida</taxon>
        <taxon>Rhabditina</taxon>
        <taxon>Diplogasteromorpha</taxon>
        <taxon>Diplogasteroidea</taxon>
        <taxon>Neodiplogasteridae</taxon>
        <taxon>Pristionchus</taxon>
    </lineage>
</organism>
<feature type="non-terminal residue" evidence="1">
    <location>
        <position position="1"/>
    </location>
</feature>
<dbReference type="Proteomes" id="UP001328107">
    <property type="component" value="Unassembled WGS sequence"/>
</dbReference>
<sequence>QRRRRRLLAGSEEVSTSSDQIVLLQKRVRAHSLLVGVHEIGRLCVLVIRFHGTRHIANDILVVLQMVSGVLLNSVVADVGNVLDRWKENGEWEQLARRDVIDHLQKALDVVYQIISAIVLVPIPEEHLVDDVSDHELNRPPHVDAVLVFDALQVSKILRYRIAHQFLHHILAH</sequence>
<protein>
    <submittedName>
        <fullName evidence="1">Uncharacterized protein</fullName>
    </submittedName>
</protein>
<dbReference type="EMBL" id="BTRK01000004">
    <property type="protein sequence ID" value="GMR44832.1"/>
    <property type="molecule type" value="Genomic_DNA"/>
</dbReference>
<proteinExistence type="predicted"/>
<accession>A0AAN5HXH2</accession>
<keyword evidence="2" id="KW-1185">Reference proteome</keyword>
<name>A0AAN5HXH2_9BILA</name>
<gene>
    <name evidence="1" type="ORF">PMAYCL1PPCAC_15027</name>
</gene>